<keyword evidence="4 10" id="KW-1133">Transmembrane helix</keyword>
<sequence>HLPKPERAHHCSVCKKCVLRFDHHCPWIANCVGHFNHRYFLLFMTYLVASCFYFVAVGWKVFLISLDFEAEWNYWMPRPYMALSFLLAVAIGIALGGMCSWHYYLVFTSQTTVEFYNNQYAKRSARQKGEVFVNPYDVGCLNNFRQFFNVGQNYPIYTIFLPIPILPSGNGKVWEKNAMQYTTVNDISDDTD</sequence>
<evidence type="ECO:0000256" key="6">
    <source>
        <dbReference type="ARBA" id="ARBA00023139"/>
    </source>
</evidence>
<comment type="subcellular location">
    <subcellularLocation>
        <location evidence="1">Membrane</location>
        <topology evidence="1">Multi-pass membrane protein</topology>
    </subcellularLocation>
</comment>
<protein>
    <recommendedName>
        <fullName evidence="10">Palmitoyltransferase</fullName>
        <ecNumber evidence="10">2.3.1.225</ecNumber>
    </recommendedName>
</protein>
<dbReference type="EC" id="2.3.1.225" evidence="10"/>
<dbReference type="Pfam" id="PF01529">
    <property type="entry name" value="DHHC"/>
    <property type="match status" value="1"/>
</dbReference>
<dbReference type="eggNOG" id="KOG1313">
    <property type="taxonomic scope" value="Eukaryota"/>
</dbReference>
<evidence type="ECO:0000256" key="4">
    <source>
        <dbReference type="ARBA" id="ARBA00022989"/>
    </source>
</evidence>
<feature type="non-terminal residue" evidence="12">
    <location>
        <position position="1"/>
    </location>
</feature>
<keyword evidence="2 10" id="KW-0808">Transferase</keyword>
<dbReference type="AlphaFoldDB" id="U9U769"/>
<evidence type="ECO:0000256" key="9">
    <source>
        <dbReference type="ARBA" id="ARBA00048048"/>
    </source>
</evidence>
<organism evidence="12">
    <name type="scientific">Rhizophagus irregularis (strain DAOM 181602 / DAOM 197198 / MUCL 43194)</name>
    <name type="common">Arbuscular mycorrhizal fungus</name>
    <name type="synonym">Glomus intraradices</name>
    <dbReference type="NCBI Taxonomy" id="747089"/>
    <lineage>
        <taxon>Eukaryota</taxon>
        <taxon>Fungi</taxon>
        <taxon>Fungi incertae sedis</taxon>
        <taxon>Mucoromycota</taxon>
        <taxon>Glomeromycotina</taxon>
        <taxon>Glomeromycetes</taxon>
        <taxon>Glomerales</taxon>
        <taxon>Glomeraceae</taxon>
        <taxon>Rhizophagus</taxon>
    </lineage>
</organism>
<keyword evidence="6" id="KW-0564">Palmitate</keyword>
<evidence type="ECO:0000256" key="7">
    <source>
        <dbReference type="ARBA" id="ARBA00023288"/>
    </source>
</evidence>
<dbReference type="PROSITE" id="PS50216">
    <property type="entry name" value="DHHC"/>
    <property type="match status" value="1"/>
</dbReference>
<dbReference type="GO" id="GO:0016020">
    <property type="term" value="C:membrane"/>
    <property type="evidence" value="ECO:0007669"/>
    <property type="project" value="UniProtKB-SubCell"/>
</dbReference>
<evidence type="ECO:0000313" key="12">
    <source>
        <dbReference type="EMBL" id="ESA11446.1"/>
    </source>
</evidence>
<dbReference type="PANTHER" id="PTHR12246">
    <property type="entry name" value="PALMITOYLTRANSFERASE ZDHHC16"/>
    <property type="match status" value="1"/>
</dbReference>
<keyword evidence="5 10" id="KW-0472">Membrane</keyword>
<dbReference type="HOGENOM" id="CLU_054274_0_1_1"/>
<dbReference type="InterPro" id="IPR001594">
    <property type="entry name" value="Palmitoyltrfase_DHHC"/>
</dbReference>
<evidence type="ECO:0000259" key="11">
    <source>
        <dbReference type="Pfam" id="PF01529"/>
    </source>
</evidence>
<feature type="domain" description="Palmitoyltransferase DHHC" evidence="11">
    <location>
        <begin position="2"/>
        <end position="119"/>
    </location>
</feature>
<evidence type="ECO:0000256" key="3">
    <source>
        <dbReference type="ARBA" id="ARBA00022692"/>
    </source>
</evidence>
<comment type="catalytic activity">
    <reaction evidence="9 10">
        <text>L-cysteinyl-[protein] + hexadecanoyl-CoA = S-hexadecanoyl-L-cysteinyl-[protein] + CoA</text>
        <dbReference type="Rhea" id="RHEA:36683"/>
        <dbReference type="Rhea" id="RHEA-COMP:10131"/>
        <dbReference type="Rhea" id="RHEA-COMP:11032"/>
        <dbReference type="ChEBI" id="CHEBI:29950"/>
        <dbReference type="ChEBI" id="CHEBI:57287"/>
        <dbReference type="ChEBI" id="CHEBI:57379"/>
        <dbReference type="ChEBI" id="CHEBI:74151"/>
        <dbReference type="EC" id="2.3.1.225"/>
    </reaction>
</comment>
<dbReference type="GO" id="GO:0019706">
    <property type="term" value="F:protein-cysteine S-palmitoyltransferase activity"/>
    <property type="evidence" value="ECO:0007669"/>
    <property type="project" value="UniProtKB-EC"/>
</dbReference>
<keyword evidence="8 10" id="KW-0012">Acyltransferase</keyword>
<comment type="domain">
    <text evidence="10">The DHHC domain is required for palmitoyltransferase activity.</text>
</comment>
<dbReference type="InterPro" id="IPR039859">
    <property type="entry name" value="PFA4/ZDH16/20/ERF2-like"/>
</dbReference>
<feature type="transmembrane region" description="Helical" evidence="10">
    <location>
        <begin position="39"/>
        <end position="62"/>
    </location>
</feature>
<keyword evidence="7" id="KW-0449">Lipoprotein</keyword>
<proteinExistence type="inferred from homology"/>
<evidence type="ECO:0000256" key="5">
    <source>
        <dbReference type="ARBA" id="ARBA00023136"/>
    </source>
</evidence>
<dbReference type="VEuPathDB" id="FungiDB:RhiirFUN_003165"/>
<name>U9U769_RHIID</name>
<reference evidence="12" key="1">
    <citation type="submission" date="2013-07" db="EMBL/GenBank/DDBJ databases">
        <title>The genome of an arbuscular mycorrhizal fungus provides insights into the evolution of the oldest plant symbiosis.</title>
        <authorList>
            <consortium name="DOE Joint Genome Institute"/>
            <person name="Tisserant E."/>
            <person name="Malbreil M."/>
            <person name="Kuo A."/>
            <person name="Kohler A."/>
            <person name="Symeonidi A."/>
            <person name="Balestrini R."/>
            <person name="Charron P."/>
            <person name="Duensing N."/>
            <person name="Frei-dit-Frey N."/>
            <person name="Gianinazzi-Pearson V."/>
            <person name="Gilbert B."/>
            <person name="Handa Y."/>
            <person name="Hijri M."/>
            <person name="Kaul R."/>
            <person name="Kawaguchi M."/>
            <person name="Krajinski F."/>
            <person name="Lammers P."/>
            <person name="Lapierre D."/>
            <person name="Masclaux F.G."/>
            <person name="Murat C."/>
            <person name="Morin E."/>
            <person name="Ndikumana S."/>
            <person name="Pagni M."/>
            <person name="Petitpierre D."/>
            <person name="Requena N."/>
            <person name="Rosikiewicz P."/>
            <person name="Riley R."/>
            <person name="Saito K."/>
            <person name="San Clemente H."/>
            <person name="Shapiro H."/>
            <person name="van Tuinen D."/>
            <person name="Becard G."/>
            <person name="Bonfante P."/>
            <person name="Paszkowski U."/>
            <person name="Shachar-Hill Y."/>
            <person name="Young J.P."/>
            <person name="Sanders I.R."/>
            <person name="Henrissat B."/>
            <person name="Rensing S.A."/>
            <person name="Grigoriev I.V."/>
            <person name="Corradi N."/>
            <person name="Roux C."/>
            <person name="Martin F."/>
        </authorList>
    </citation>
    <scope>NUCLEOTIDE SEQUENCE</scope>
    <source>
        <strain evidence="12">DAOM 197198</strain>
    </source>
</reference>
<evidence type="ECO:0000256" key="1">
    <source>
        <dbReference type="ARBA" id="ARBA00004141"/>
    </source>
</evidence>
<feature type="transmembrane region" description="Helical" evidence="10">
    <location>
        <begin position="82"/>
        <end position="106"/>
    </location>
</feature>
<keyword evidence="3 10" id="KW-0812">Transmembrane</keyword>
<evidence type="ECO:0000256" key="2">
    <source>
        <dbReference type="ARBA" id="ARBA00022679"/>
    </source>
</evidence>
<gene>
    <name evidence="12" type="ORF">GLOINDRAFT_79952</name>
</gene>
<evidence type="ECO:0000256" key="8">
    <source>
        <dbReference type="ARBA" id="ARBA00023315"/>
    </source>
</evidence>
<dbReference type="EMBL" id="KI285988">
    <property type="protein sequence ID" value="ESA11446.1"/>
    <property type="molecule type" value="Genomic_DNA"/>
</dbReference>
<comment type="similarity">
    <text evidence="10">Belongs to the DHHC palmitoyltransferase family.</text>
</comment>
<accession>U9U769</accession>
<evidence type="ECO:0000256" key="10">
    <source>
        <dbReference type="RuleBase" id="RU079119"/>
    </source>
</evidence>